<dbReference type="InterPro" id="IPR045846">
    <property type="entry name" value="POLBc_alpha"/>
</dbReference>
<dbReference type="EC" id="2.7.7.7" evidence="12"/>
<dbReference type="Gene3D" id="3.30.420.10">
    <property type="entry name" value="Ribonuclease H-like superfamily/Ribonuclease H"/>
    <property type="match status" value="1"/>
</dbReference>
<dbReference type="SUPFAM" id="SSF53098">
    <property type="entry name" value="Ribonuclease H-like"/>
    <property type="match status" value="1"/>
</dbReference>
<dbReference type="Pfam" id="PF03104">
    <property type="entry name" value="DNA_pol_B_exo1"/>
    <property type="match status" value="1"/>
</dbReference>
<evidence type="ECO:0000256" key="5">
    <source>
        <dbReference type="ARBA" id="ARBA00022705"/>
    </source>
</evidence>
<dbReference type="GO" id="GO:0003697">
    <property type="term" value="F:single-stranded DNA binding"/>
    <property type="evidence" value="ECO:0007669"/>
    <property type="project" value="TreeGrafter"/>
</dbReference>
<dbReference type="GO" id="GO:0003688">
    <property type="term" value="F:DNA replication origin binding"/>
    <property type="evidence" value="ECO:0007669"/>
    <property type="project" value="TreeGrafter"/>
</dbReference>
<dbReference type="InterPro" id="IPR036397">
    <property type="entry name" value="RNaseH_sf"/>
</dbReference>
<dbReference type="InterPro" id="IPR043502">
    <property type="entry name" value="DNA/RNA_pol_sf"/>
</dbReference>
<feature type="domain" description="DNA-directed DNA polymerase family B multifunctional" evidence="14">
    <location>
        <begin position="766"/>
        <end position="1282"/>
    </location>
</feature>
<evidence type="ECO:0000259" key="16">
    <source>
        <dbReference type="Pfam" id="PF08996"/>
    </source>
</evidence>
<evidence type="ECO:0000256" key="10">
    <source>
        <dbReference type="ARBA" id="ARBA00023125"/>
    </source>
</evidence>
<dbReference type="NCBIfam" id="TIGR00592">
    <property type="entry name" value="pol2"/>
    <property type="match status" value="1"/>
</dbReference>
<evidence type="ECO:0000256" key="6">
    <source>
        <dbReference type="ARBA" id="ARBA00022723"/>
    </source>
</evidence>
<comment type="subcellular location">
    <subcellularLocation>
        <location evidence="1">Nucleus</location>
    </subcellularLocation>
</comment>
<feature type="region of interest" description="Disordered" evidence="13">
    <location>
        <begin position="60"/>
        <end position="102"/>
    </location>
</feature>
<dbReference type="InterPro" id="IPR015088">
    <property type="entry name" value="Znf_DNA-dir_DNA_pol_B_alpha"/>
</dbReference>
<dbReference type="InterPro" id="IPR038256">
    <property type="entry name" value="Pol_alpha_znc_sf"/>
</dbReference>
<keyword evidence="11" id="KW-0539">Nucleus</keyword>
<dbReference type="GO" id="GO:0008270">
    <property type="term" value="F:zinc ion binding"/>
    <property type="evidence" value="ECO:0007669"/>
    <property type="project" value="UniProtKB-KW"/>
</dbReference>
<evidence type="ECO:0000256" key="3">
    <source>
        <dbReference type="ARBA" id="ARBA00022679"/>
    </source>
</evidence>
<dbReference type="Gene3D" id="1.10.3200.20">
    <property type="entry name" value="DNA Polymerase alpha, zinc finger"/>
    <property type="match status" value="1"/>
</dbReference>
<protein>
    <recommendedName>
        <fullName evidence="12">DNA polymerase</fullName>
        <ecNumber evidence="12">2.7.7.7</ecNumber>
    </recommendedName>
</protein>
<keyword evidence="4 12" id="KW-0548">Nucleotidyltransferase</keyword>
<evidence type="ECO:0000256" key="8">
    <source>
        <dbReference type="ARBA" id="ARBA00022833"/>
    </source>
</evidence>
<dbReference type="GO" id="GO:0033554">
    <property type="term" value="P:cellular response to stress"/>
    <property type="evidence" value="ECO:0007669"/>
    <property type="project" value="UniProtKB-ARBA"/>
</dbReference>
<sequence>MERQKRTPKDDVNGSNFYEEVSEGEYEKAKIEEEQLDDFIVDDDGTYAEGLHTFDHKYHYYSSEEETGEKAKSGKGKSRGKGKEKERASDEANRKGSDKKRAMMNPFFKAMQEKAVNSNGNFGEDKKGQADEEQFMNNLLGGLGGGGKKQQTKKRKSVTEHVGKLTKPQRYVHPKLSMVEEEKVNHGNHSKKIKSEQDKVVQEIKNELQNDEYAMETVDEEPFEFENQDFKVDIKDLDLEATFNDDNESVAGEFSKEEIEELIRDETKGMDDWLAVQRGILMDKTESQASSQGSIKNNDLYLGSDDVRDDYEFESIDMYWIDAYEKNGTVYLFGKTGRGTNKNVLTSVCVVVKDIERNIFVLPKAMKDGAERYPASQAYKEVEQMLLKHGVKEFATKPVQRKYAFEDSSVPAAAEYLKVVYGFNYPQLPSDLTGETVDKVFGTSYSALELLLLKRRIMGPCWLRIAGIQKSSPKISWCRQEYVVNNPKNIKVLTEQEREELKYPQTPPLSVAAITLKTALNRAKESNEIVAASFMWVGSLNVEDNSFNAVRANEHVTMIRQMEGIPFPTDFERLATQQTQKAIEARGKQNIQVFKTERLLLLSLVAMLARTDPDVIVGHNFLGFGLDVLLHRMKVGKIADWSKLGRAKRSVWPKLQTGAGGMGESTFEERQIMSGRIVCDTYLTAKDLIKSKSYGLTQLALSELHIKREDMPLDRIEKAYTETSSPEPLLHLCKHTAFDANLCVSLAVKIQALMLTKQLTTLAGNLWSRTLVGARAERNEFLLLHEFYREKYIRPDKFSFKLLKKPKNTEVGSKSNANINANANTNANATLDSEVIDNTYTKDEDGADSDDQDEAKTQNLTSANISTSRRRKPAYSGGLVLEPLKGLYDNYVVLLDFNSLYPSIIQEFNICFTTVERSQTEDQVPPTPDPSLPIGILPRLLKTLVERRREVKKLLKNPKLSEGDKLALDIRQKALKLTANSMYGCLGFTYSRFYAKPLAILITAKGRQILMDTKTLAESQDLQVVYGDTDSIMINTTVTDLNEAYKLGANFKRQVNERYKLLELDIDGVFKRLLLLKKKKYAALLVTGPAPAQSSSNDDPIDAQVPTQLETRGLDLVRRDWCELSQSVSTYVLKLLLNTADTDSIAGPIYGYLSRISSVVRANGFPLNKFVITKGLNKAPEAYGDAHTQPHVCVALRMKKAGYSFSSGDTVPYIICTTSAVVNGTTGSSSSSSSTSNTSSALAARAYHPEEINNSGGTILVDFEWYLSQQIYPPISRLCEPINEIDHARIASSLGLEASKYISYLSKPSNQTTNELKTFDSQISDAERFKDSDPLELTCQGCGNKYQIFGIAQVRENRIVNGLQCECGALPNFSTLVNQIILQIRQHIFMYNQGELVCNDIGCDFRTQQSLIHSSSALNHSTGTIRCLRHDIGCSGTLKRAYTERSLYNQLLYYSTLFDLKRTRARIADTFKDLASGDIDRTVGNNYTTRKSEFDTCFNTVKSYLDVSAFRFVDLGSLFKSLKI</sequence>
<dbReference type="Gene3D" id="3.30.70.2820">
    <property type="match status" value="1"/>
</dbReference>
<dbReference type="Gene3D" id="1.10.132.60">
    <property type="entry name" value="DNA polymerase family B, C-terminal domain"/>
    <property type="match status" value="1"/>
</dbReference>
<dbReference type="FunFam" id="1.10.287.690:FF:000003">
    <property type="entry name" value="DNA polymerase"/>
    <property type="match status" value="1"/>
</dbReference>
<name>A0A1R1PJN9_ZANCU</name>
<gene>
    <name evidence="17" type="ORF">AX774_g5397</name>
</gene>
<dbReference type="InterPro" id="IPR017964">
    <property type="entry name" value="DNA-dir_DNA_pol_B_CS"/>
</dbReference>
<dbReference type="PROSITE" id="PS00116">
    <property type="entry name" value="DNA_POLYMERASE_B"/>
    <property type="match status" value="1"/>
</dbReference>
<keyword evidence="8" id="KW-0862">Zinc</keyword>
<keyword evidence="18" id="KW-1185">Reference proteome</keyword>
<evidence type="ECO:0000259" key="14">
    <source>
        <dbReference type="Pfam" id="PF00136"/>
    </source>
</evidence>
<evidence type="ECO:0000256" key="2">
    <source>
        <dbReference type="ARBA" id="ARBA00005755"/>
    </source>
</evidence>
<dbReference type="Pfam" id="PF08996">
    <property type="entry name" value="zf-DNA_Pol"/>
    <property type="match status" value="1"/>
</dbReference>
<dbReference type="Gene3D" id="2.40.50.730">
    <property type="match status" value="1"/>
</dbReference>
<keyword evidence="9 12" id="KW-0239">DNA-directed DNA polymerase</keyword>
<dbReference type="PRINTS" id="PR00106">
    <property type="entry name" value="DNAPOLB"/>
</dbReference>
<dbReference type="InterPro" id="IPR023211">
    <property type="entry name" value="DNA_pol_palm_dom_sf"/>
</dbReference>
<dbReference type="GO" id="GO:0003682">
    <property type="term" value="F:chromatin binding"/>
    <property type="evidence" value="ECO:0007669"/>
    <property type="project" value="TreeGrafter"/>
</dbReference>
<feature type="domain" description="Zinc finger DNA-directed DNA polymerase family B alpha" evidence="16">
    <location>
        <begin position="1321"/>
        <end position="1519"/>
    </location>
</feature>
<feature type="compositionally biased region" description="Basic and acidic residues" evidence="13">
    <location>
        <begin position="1"/>
        <end position="12"/>
    </location>
</feature>
<dbReference type="PANTHER" id="PTHR45861">
    <property type="entry name" value="DNA POLYMERASE ALPHA CATALYTIC SUBUNIT"/>
    <property type="match status" value="1"/>
</dbReference>
<evidence type="ECO:0000256" key="7">
    <source>
        <dbReference type="ARBA" id="ARBA00022771"/>
    </source>
</evidence>
<dbReference type="Proteomes" id="UP000188320">
    <property type="component" value="Unassembled WGS sequence"/>
</dbReference>
<accession>A0A1R1PJN9</accession>
<dbReference type="GO" id="GO:1902975">
    <property type="term" value="P:mitotic DNA replication initiation"/>
    <property type="evidence" value="ECO:0007669"/>
    <property type="project" value="InterPro"/>
</dbReference>
<dbReference type="GO" id="GO:0003887">
    <property type="term" value="F:DNA-directed DNA polymerase activity"/>
    <property type="evidence" value="ECO:0007669"/>
    <property type="project" value="UniProtKB-KW"/>
</dbReference>
<feature type="region of interest" description="Disordered" evidence="13">
    <location>
        <begin position="840"/>
        <end position="869"/>
    </location>
</feature>
<feature type="compositionally biased region" description="Polar residues" evidence="13">
    <location>
        <begin position="857"/>
        <end position="867"/>
    </location>
</feature>
<evidence type="ECO:0000256" key="9">
    <source>
        <dbReference type="ARBA" id="ARBA00022932"/>
    </source>
</evidence>
<dbReference type="SUPFAM" id="SSF56672">
    <property type="entry name" value="DNA/RNA polymerases"/>
    <property type="match status" value="1"/>
</dbReference>
<keyword evidence="7" id="KW-0863">Zinc-finger</keyword>
<feature type="region of interest" description="Disordered" evidence="13">
    <location>
        <begin position="1"/>
        <end position="26"/>
    </location>
</feature>
<evidence type="ECO:0000313" key="18">
    <source>
        <dbReference type="Proteomes" id="UP000188320"/>
    </source>
</evidence>
<comment type="caution">
    <text evidence="17">The sequence shown here is derived from an EMBL/GenBank/DDBJ whole genome shotgun (WGS) entry which is preliminary data.</text>
</comment>
<comment type="catalytic activity">
    <reaction evidence="12">
        <text>DNA(n) + a 2'-deoxyribonucleoside 5'-triphosphate = DNA(n+1) + diphosphate</text>
        <dbReference type="Rhea" id="RHEA:22508"/>
        <dbReference type="Rhea" id="RHEA-COMP:17339"/>
        <dbReference type="Rhea" id="RHEA-COMP:17340"/>
        <dbReference type="ChEBI" id="CHEBI:33019"/>
        <dbReference type="ChEBI" id="CHEBI:61560"/>
        <dbReference type="ChEBI" id="CHEBI:173112"/>
        <dbReference type="EC" id="2.7.7.7"/>
    </reaction>
</comment>
<evidence type="ECO:0000259" key="15">
    <source>
        <dbReference type="Pfam" id="PF03104"/>
    </source>
</evidence>
<dbReference type="FunFam" id="1.10.132.60:FF:000004">
    <property type="entry name" value="DNA polymerase"/>
    <property type="match status" value="1"/>
</dbReference>
<feature type="compositionally biased region" description="Basic and acidic residues" evidence="13">
    <location>
        <begin position="81"/>
        <end position="101"/>
    </location>
</feature>
<dbReference type="InterPro" id="IPR006133">
    <property type="entry name" value="DNA-dir_DNA_pol_B_exonuc"/>
</dbReference>
<keyword evidence="6" id="KW-0479">Metal-binding</keyword>
<evidence type="ECO:0000256" key="13">
    <source>
        <dbReference type="SAM" id="MobiDB-lite"/>
    </source>
</evidence>
<dbReference type="Pfam" id="PF00136">
    <property type="entry name" value="DNA_pol_B"/>
    <property type="match status" value="1"/>
</dbReference>
<reference evidence="18" key="1">
    <citation type="submission" date="2017-01" db="EMBL/GenBank/DDBJ databases">
        <authorList>
            <person name="Wang Y."/>
            <person name="White M."/>
            <person name="Kvist S."/>
            <person name="Moncalvo J.-M."/>
        </authorList>
    </citation>
    <scope>NUCLEOTIDE SEQUENCE [LARGE SCALE GENOMIC DNA]</scope>
    <source>
        <strain evidence="18">COL-18-3</strain>
    </source>
</reference>
<comment type="similarity">
    <text evidence="2 12">Belongs to the DNA polymerase type-B family.</text>
</comment>
<evidence type="ECO:0000256" key="11">
    <source>
        <dbReference type="ARBA" id="ARBA00023242"/>
    </source>
</evidence>
<keyword evidence="10 12" id="KW-0238">DNA-binding</keyword>
<dbReference type="InterPro" id="IPR012337">
    <property type="entry name" value="RNaseH-like_sf"/>
</dbReference>
<dbReference type="SMART" id="SM00486">
    <property type="entry name" value="POLBc"/>
    <property type="match status" value="1"/>
</dbReference>
<organism evidence="17 18">
    <name type="scientific">Zancudomyces culisetae</name>
    <name type="common">Gut fungus</name>
    <name type="synonym">Smittium culisetae</name>
    <dbReference type="NCBI Taxonomy" id="1213189"/>
    <lineage>
        <taxon>Eukaryota</taxon>
        <taxon>Fungi</taxon>
        <taxon>Fungi incertae sedis</taxon>
        <taxon>Zoopagomycota</taxon>
        <taxon>Kickxellomycotina</taxon>
        <taxon>Harpellomycetes</taxon>
        <taxon>Harpellales</taxon>
        <taxon>Legeriomycetaceae</taxon>
        <taxon>Zancudomyces</taxon>
    </lineage>
</organism>
<dbReference type="GO" id="GO:0005658">
    <property type="term" value="C:alpha DNA polymerase:primase complex"/>
    <property type="evidence" value="ECO:0007669"/>
    <property type="project" value="UniProtKB-ARBA"/>
</dbReference>
<evidence type="ECO:0000256" key="4">
    <source>
        <dbReference type="ARBA" id="ARBA00022695"/>
    </source>
</evidence>
<evidence type="ECO:0000313" key="17">
    <source>
        <dbReference type="EMBL" id="OMH81149.1"/>
    </source>
</evidence>
<dbReference type="InterPro" id="IPR006134">
    <property type="entry name" value="DNA-dir_DNA_pol_B_multi_dom"/>
</dbReference>
<dbReference type="InterPro" id="IPR006172">
    <property type="entry name" value="DNA-dir_DNA_pol_B"/>
</dbReference>
<dbReference type="GO" id="GO:0006273">
    <property type="term" value="P:lagging strand elongation"/>
    <property type="evidence" value="ECO:0007669"/>
    <property type="project" value="TreeGrafter"/>
</dbReference>
<dbReference type="Gene3D" id="3.90.1600.10">
    <property type="entry name" value="Palm domain of DNA polymerase"/>
    <property type="match status" value="2"/>
</dbReference>
<dbReference type="GO" id="GO:0006272">
    <property type="term" value="P:leading strand elongation"/>
    <property type="evidence" value="ECO:0007669"/>
    <property type="project" value="TreeGrafter"/>
</dbReference>
<keyword evidence="5 12" id="KW-0235">DNA replication</keyword>
<feature type="domain" description="DNA-directed DNA polymerase family B exonuclease" evidence="15">
    <location>
        <begin position="439"/>
        <end position="697"/>
    </location>
</feature>
<proteinExistence type="inferred from homology"/>
<feature type="region of interest" description="Disordered" evidence="13">
    <location>
        <begin position="137"/>
        <end position="168"/>
    </location>
</feature>
<dbReference type="OrthoDB" id="6755010at2759"/>
<dbReference type="CDD" id="cd05776">
    <property type="entry name" value="DNA_polB_alpha_exo"/>
    <property type="match status" value="1"/>
</dbReference>
<evidence type="ECO:0000256" key="12">
    <source>
        <dbReference type="RuleBase" id="RU000442"/>
    </source>
</evidence>
<dbReference type="InterPro" id="IPR042087">
    <property type="entry name" value="DNA_pol_B_thumb"/>
</dbReference>
<dbReference type="EMBL" id="LSSK01000961">
    <property type="protein sequence ID" value="OMH81149.1"/>
    <property type="molecule type" value="Genomic_DNA"/>
</dbReference>
<keyword evidence="3 12" id="KW-0808">Transferase</keyword>
<dbReference type="GO" id="GO:0000166">
    <property type="term" value="F:nucleotide binding"/>
    <property type="evidence" value="ECO:0007669"/>
    <property type="project" value="InterPro"/>
</dbReference>
<evidence type="ECO:0000256" key="1">
    <source>
        <dbReference type="ARBA" id="ARBA00004123"/>
    </source>
</evidence>
<dbReference type="CDD" id="cd05532">
    <property type="entry name" value="POLBc_alpha"/>
    <property type="match status" value="1"/>
</dbReference>
<dbReference type="PANTHER" id="PTHR45861:SF1">
    <property type="entry name" value="DNA POLYMERASE ALPHA CATALYTIC SUBUNIT"/>
    <property type="match status" value="1"/>
</dbReference>